<feature type="transmembrane region" description="Helical" evidence="1">
    <location>
        <begin position="150"/>
        <end position="170"/>
    </location>
</feature>
<keyword evidence="1" id="KW-0472">Membrane</keyword>
<gene>
    <name evidence="3" type="ORF">SAMN05444373_100197</name>
</gene>
<dbReference type="SUPFAM" id="SSF55874">
    <property type="entry name" value="ATPase domain of HSP90 chaperone/DNA topoisomerase II/histidine kinase"/>
    <property type="match status" value="1"/>
</dbReference>
<organism evidence="3 4">
    <name type="scientific">Thermoclostridium caenicola</name>
    <dbReference type="NCBI Taxonomy" id="659425"/>
    <lineage>
        <taxon>Bacteria</taxon>
        <taxon>Bacillati</taxon>
        <taxon>Bacillota</taxon>
        <taxon>Clostridia</taxon>
        <taxon>Eubacteriales</taxon>
        <taxon>Oscillospiraceae</taxon>
        <taxon>Thermoclostridium</taxon>
    </lineage>
</organism>
<feature type="transmembrane region" description="Helical" evidence="1">
    <location>
        <begin position="305"/>
        <end position="324"/>
    </location>
</feature>
<keyword evidence="4" id="KW-1185">Reference proteome</keyword>
<evidence type="ECO:0000256" key="1">
    <source>
        <dbReference type="SAM" id="Phobius"/>
    </source>
</evidence>
<sequence length="586" mass="66910">MGFYWKHLIITEGQGTQQPDFFIDVPGYWSRHKIDGMWLPANGYASYRLILHGLSHPYPVTVFIPDFGSAYRVFIDGMLAAESGRVSNDISGIHTVPKAKLYPVTLSDSEVHEVVIEVATTRFSGLYKAPVLKDYNQAIQSDATRNGIRFILFGTVLSSFFILVVIYMLSFRNNRRAVWPPAMSFLIMLRIMLTTEFYSFWQDTVFFSLSYESTNALMFLVTFALNFLLIFLAQEQFRVFFSRKEKWSFFIYYTVIYLVYLLVPRDVYNRYLTVLLPVAVFALETHSFFKVYLNCHYLEKHGLIAYWGIILGISGLFIDCYYINGNIYPNMSLAMLILLSVCLMIQSLVSALRIAGVYRDLAVSSYQLEMAKNQIAMQKEYYDAISLQINEIRGIKHDMRHFVGAIRRLCDEGSYRELNAFLAEYSEKTDTEPLPHYCENVVANSILGYYALKAREAGIPFRCACSIPKHLSMSDIDLCIVLGNALENAMEACTALDKPHARFISSEARSMDNQLLIRIENAYNGTLNIQNGHYHSTKDAKTRGMGMQNIRKVVEAYGGYVKAEHDGKVFTLMAAFPCSVKKTSDI</sequence>
<proteinExistence type="predicted"/>
<dbReference type="EMBL" id="FQZP01000001">
    <property type="protein sequence ID" value="SHI37791.1"/>
    <property type="molecule type" value="Genomic_DNA"/>
</dbReference>
<dbReference type="Pfam" id="PF14501">
    <property type="entry name" value="HATPase_c_5"/>
    <property type="match status" value="1"/>
</dbReference>
<feature type="transmembrane region" description="Helical" evidence="1">
    <location>
        <begin position="182"/>
        <end position="201"/>
    </location>
</feature>
<evidence type="ECO:0000259" key="2">
    <source>
        <dbReference type="Pfam" id="PF14501"/>
    </source>
</evidence>
<reference evidence="3 4" key="1">
    <citation type="submission" date="2016-11" db="EMBL/GenBank/DDBJ databases">
        <authorList>
            <person name="Varghese N."/>
            <person name="Submissions S."/>
        </authorList>
    </citation>
    <scope>NUCLEOTIDE SEQUENCE [LARGE SCALE GENOMIC DNA]</scope>
    <source>
        <strain evidence="3 4">DSM 19027</strain>
    </source>
</reference>
<dbReference type="Gene3D" id="3.30.565.10">
    <property type="entry name" value="Histidine kinase-like ATPase, C-terminal domain"/>
    <property type="match status" value="1"/>
</dbReference>
<keyword evidence="1" id="KW-1133">Transmembrane helix</keyword>
<evidence type="ECO:0000313" key="3">
    <source>
        <dbReference type="EMBL" id="SHI37791.1"/>
    </source>
</evidence>
<feature type="transmembrane region" description="Helical" evidence="1">
    <location>
        <begin position="245"/>
        <end position="263"/>
    </location>
</feature>
<dbReference type="CDD" id="cd16935">
    <property type="entry name" value="HATPase_AgrC-ComD-like"/>
    <property type="match status" value="1"/>
</dbReference>
<dbReference type="PANTHER" id="PTHR40448:SF1">
    <property type="entry name" value="TWO-COMPONENT SENSOR HISTIDINE KINASE"/>
    <property type="match status" value="1"/>
</dbReference>
<protein>
    <submittedName>
        <fullName evidence="3">GHKL domain-containing protein</fullName>
    </submittedName>
</protein>
<feature type="transmembrane region" description="Helical" evidence="1">
    <location>
        <begin position="275"/>
        <end position="293"/>
    </location>
</feature>
<dbReference type="Proteomes" id="UP000324781">
    <property type="component" value="Unassembled WGS sequence"/>
</dbReference>
<feature type="transmembrane region" description="Helical" evidence="1">
    <location>
        <begin position="330"/>
        <end position="349"/>
    </location>
</feature>
<dbReference type="GO" id="GO:0042802">
    <property type="term" value="F:identical protein binding"/>
    <property type="evidence" value="ECO:0007669"/>
    <property type="project" value="TreeGrafter"/>
</dbReference>
<dbReference type="PANTHER" id="PTHR40448">
    <property type="entry name" value="TWO-COMPONENT SENSOR HISTIDINE KINASE"/>
    <property type="match status" value="1"/>
</dbReference>
<accession>A0A1M6AMY0</accession>
<feature type="domain" description="Sensor histidine kinase NatK-like C-terminal" evidence="2">
    <location>
        <begin position="475"/>
        <end position="576"/>
    </location>
</feature>
<feature type="transmembrane region" description="Helical" evidence="1">
    <location>
        <begin position="213"/>
        <end position="233"/>
    </location>
</feature>
<dbReference type="InterPro" id="IPR032834">
    <property type="entry name" value="NatK-like_C"/>
</dbReference>
<dbReference type="RefSeq" id="WP_243133138.1">
    <property type="nucleotide sequence ID" value="NZ_FQZP01000001.1"/>
</dbReference>
<evidence type="ECO:0000313" key="4">
    <source>
        <dbReference type="Proteomes" id="UP000324781"/>
    </source>
</evidence>
<dbReference type="AlphaFoldDB" id="A0A1M6AMY0"/>
<dbReference type="InterPro" id="IPR036890">
    <property type="entry name" value="HATPase_C_sf"/>
</dbReference>
<keyword evidence="1" id="KW-0812">Transmembrane</keyword>
<name>A0A1M6AMY0_9FIRM</name>